<dbReference type="Gene3D" id="2.30.110.50">
    <property type="match status" value="1"/>
</dbReference>
<accession>A0A5E4YIT5</accession>
<evidence type="ECO:0000313" key="1">
    <source>
        <dbReference type="EMBL" id="VVE48756.1"/>
    </source>
</evidence>
<dbReference type="AlphaFoldDB" id="A0A5E4YIT5"/>
<gene>
    <name evidence="1" type="ORF">PCO31111_04590</name>
</gene>
<keyword evidence="2" id="KW-1185">Reference proteome</keyword>
<protein>
    <submittedName>
        <fullName evidence="1">Uncharacterized protein</fullName>
    </submittedName>
</protein>
<proteinExistence type="predicted"/>
<sequence length="65" mass="7003">MQTIEDMLARVSSVVTNPLLLEIATLKSSINVLDFSLSEAMNQPFLADITVTSPDKHIDCAVVVG</sequence>
<name>A0A5E4YIT5_9BURK</name>
<dbReference type="SUPFAM" id="SSF69279">
    <property type="entry name" value="Phage tail proteins"/>
    <property type="match status" value="1"/>
</dbReference>
<dbReference type="RefSeq" id="WP_254435443.1">
    <property type="nucleotide sequence ID" value="NZ_CABPSE010000021.1"/>
</dbReference>
<dbReference type="EMBL" id="CABPSE010000021">
    <property type="protein sequence ID" value="VVE48756.1"/>
    <property type="molecule type" value="Genomic_DNA"/>
</dbReference>
<organism evidence="1 2">
    <name type="scientific">Pandoraea communis</name>
    <dbReference type="NCBI Taxonomy" id="2508297"/>
    <lineage>
        <taxon>Bacteria</taxon>
        <taxon>Pseudomonadati</taxon>
        <taxon>Pseudomonadota</taxon>
        <taxon>Betaproteobacteria</taxon>
        <taxon>Burkholderiales</taxon>
        <taxon>Burkholderiaceae</taxon>
        <taxon>Pandoraea</taxon>
    </lineage>
</organism>
<dbReference type="Proteomes" id="UP000383971">
    <property type="component" value="Unassembled WGS sequence"/>
</dbReference>
<evidence type="ECO:0000313" key="2">
    <source>
        <dbReference type="Proteomes" id="UP000383971"/>
    </source>
</evidence>
<reference evidence="1 2" key="1">
    <citation type="submission" date="2019-08" db="EMBL/GenBank/DDBJ databases">
        <authorList>
            <person name="Peeters C."/>
        </authorList>
    </citation>
    <scope>NUCLEOTIDE SEQUENCE [LARGE SCALE GENOMIC DNA]</scope>
    <source>
        <strain evidence="1 2">LMG 31111</strain>
    </source>
</reference>